<protein>
    <submittedName>
        <fullName evidence="2">Unannotated protein</fullName>
    </submittedName>
</protein>
<name>A0A6J7DUJ1_9ZZZZ</name>
<reference evidence="2" key="1">
    <citation type="submission" date="2020-05" db="EMBL/GenBank/DDBJ databases">
        <authorList>
            <person name="Chiriac C."/>
            <person name="Salcher M."/>
            <person name="Ghai R."/>
            <person name="Kavagutti S V."/>
        </authorList>
    </citation>
    <scope>NUCLEOTIDE SEQUENCE</scope>
</reference>
<dbReference type="EMBL" id="CAFBLS010000081">
    <property type="protein sequence ID" value="CAB4872740.1"/>
    <property type="molecule type" value="Genomic_DNA"/>
</dbReference>
<accession>A0A6J7DUJ1</accession>
<evidence type="ECO:0000256" key="1">
    <source>
        <dbReference type="SAM" id="MobiDB-lite"/>
    </source>
</evidence>
<evidence type="ECO:0000313" key="2">
    <source>
        <dbReference type="EMBL" id="CAB4872740.1"/>
    </source>
</evidence>
<organism evidence="2">
    <name type="scientific">freshwater metagenome</name>
    <dbReference type="NCBI Taxonomy" id="449393"/>
    <lineage>
        <taxon>unclassified sequences</taxon>
        <taxon>metagenomes</taxon>
        <taxon>ecological metagenomes</taxon>
    </lineage>
</organism>
<dbReference type="AlphaFoldDB" id="A0A6J7DUJ1"/>
<sequence length="45" mass="4840">MRVIRKKPNPLTAEMMAPSRAAARKKRMLFASSGGSVSPATAIPR</sequence>
<proteinExistence type="predicted"/>
<feature type="region of interest" description="Disordered" evidence="1">
    <location>
        <begin position="1"/>
        <end position="20"/>
    </location>
</feature>
<gene>
    <name evidence="2" type="ORF">UFOPK3402_00785</name>
</gene>